<evidence type="ECO:0000256" key="6">
    <source>
        <dbReference type="RuleBase" id="RU367001"/>
    </source>
</evidence>
<feature type="domain" description="RING-type" evidence="9">
    <location>
        <begin position="444"/>
        <end position="483"/>
    </location>
</feature>
<feature type="compositionally biased region" description="Pro residues" evidence="7">
    <location>
        <begin position="552"/>
        <end position="569"/>
    </location>
</feature>
<accession>A0A061I5T4</accession>
<dbReference type="Pfam" id="PF17820">
    <property type="entry name" value="PDZ_6"/>
    <property type="match status" value="1"/>
</dbReference>
<comment type="function">
    <text evidence="6">E3 ubiquitin-protein ligase which accepts ubiquitin from specific E2 ubiquitin-conjugating enzymes, and transfers it to substrates, generally promoting their degradation by the proteasome.</text>
</comment>
<feature type="compositionally biased region" description="Polar residues" evidence="7">
    <location>
        <begin position="775"/>
        <end position="791"/>
    </location>
</feature>
<dbReference type="PROSITE" id="PS50089">
    <property type="entry name" value="ZF_RING_2"/>
    <property type="match status" value="1"/>
</dbReference>
<dbReference type="CDD" id="cd06768">
    <property type="entry name" value="PDZ_NHERF-like"/>
    <property type="match status" value="2"/>
</dbReference>
<feature type="region of interest" description="Disordered" evidence="7">
    <location>
        <begin position="836"/>
        <end position="885"/>
    </location>
</feature>
<dbReference type="FunFam" id="3.30.40.10:FF:000015">
    <property type="entry name" value="E3 ubiquitin-protein ligase CBL"/>
    <property type="match status" value="1"/>
</dbReference>
<evidence type="ECO:0000259" key="11">
    <source>
        <dbReference type="PROSITE" id="PS51506"/>
    </source>
</evidence>
<organism evidence="12 13">
    <name type="scientific">Cricetulus griseus</name>
    <name type="common">Chinese hamster</name>
    <name type="synonym">Cricetulus barabensis griseus</name>
    <dbReference type="NCBI Taxonomy" id="10029"/>
    <lineage>
        <taxon>Eukaryota</taxon>
        <taxon>Metazoa</taxon>
        <taxon>Chordata</taxon>
        <taxon>Craniata</taxon>
        <taxon>Vertebrata</taxon>
        <taxon>Euteleostomi</taxon>
        <taxon>Mammalia</taxon>
        <taxon>Eutheria</taxon>
        <taxon>Euarchontoglires</taxon>
        <taxon>Glires</taxon>
        <taxon>Rodentia</taxon>
        <taxon>Myomorpha</taxon>
        <taxon>Muroidea</taxon>
        <taxon>Cricetidae</taxon>
        <taxon>Cricetinae</taxon>
        <taxon>Cricetulus</taxon>
    </lineage>
</organism>
<feature type="domain" description="PDZ" evidence="10">
    <location>
        <begin position="63"/>
        <end position="144"/>
    </location>
</feature>
<feature type="compositionally biased region" description="Acidic residues" evidence="7">
    <location>
        <begin position="792"/>
        <end position="801"/>
    </location>
</feature>
<dbReference type="CDD" id="cd14393">
    <property type="entry name" value="UBA_c-Cbl"/>
    <property type="match status" value="1"/>
</dbReference>
<evidence type="ECO:0000256" key="7">
    <source>
        <dbReference type="SAM" id="MobiDB-lite"/>
    </source>
</evidence>
<dbReference type="Proteomes" id="UP000030759">
    <property type="component" value="Unassembled WGS sequence"/>
</dbReference>
<dbReference type="Pfam" id="PF02762">
    <property type="entry name" value="Cbl_N3"/>
    <property type="match status" value="1"/>
</dbReference>
<dbReference type="Gene3D" id="1.10.8.10">
    <property type="entry name" value="DNA helicase RuvA subunit, C-terminal domain"/>
    <property type="match status" value="1"/>
</dbReference>
<feature type="compositionally biased region" description="Polar residues" evidence="7">
    <location>
        <begin position="658"/>
        <end position="672"/>
    </location>
</feature>
<keyword evidence="2 6" id="KW-0479">Metal-binding</keyword>
<evidence type="ECO:0000259" key="8">
    <source>
        <dbReference type="PROSITE" id="PS50030"/>
    </source>
</evidence>
<feature type="region of interest" description="Disordered" evidence="7">
    <location>
        <begin position="493"/>
        <end position="525"/>
    </location>
</feature>
<dbReference type="InterPro" id="IPR036860">
    <property type="entry name" value="SH2_dom_sf"/>
</dbReference>
<feature type="domain" description="PDZ" evidence="10">
    <location>
        <begin position="171"/>
        <end position="249"/>
    </location>
</feature>
<dbReference type="IntAct" id="A0A061I5T4">
    <property type="interactions" value="2"/>
</dbReference>
<reference evidence="13" key="1">
    <citation type="journal article" date="2013" name="Nat. Biotechnol.">
        <title>Chinese hamster genome sequenced from sorted chromosomes.</title>
        <authorList>
            <person name="Brinkrolf K."/>
            <person name="Rupp O."/>
            <person name="Laux H."/>
            <person name="Kollin F."/>
            <person name="Ernst W."/>
            <person name="Linke B."/>
            <person name="Kofler R."/>
            <person name="Romand S."/>
            <person name="Hesse F."/>
            <person name="Budach W.E."/>
            <person name="Galosy S."/>
            <person name="Muller D."/>
            <person name="Noll T."/>
            <person name="Wienberg J."/>
            <person name="Jostock T."/>
            <person name="Leonard M."/>
            <person name="Grillari J."/>
            <person name="Tauch A."/>
            <person name="Goesmann A."/>
            <person name="Helk B."/>
            <person name="Mott J.E."/>
            <person name="Puhler A."/>
            <person name="Borth N."/>
        </authorList>
    </citation>
    <scope>NUCLEOTIDE SEQUENCE [LARGE SCALE GENOMIC DNA]</scope>
    <source>
        <strain evidence="13">17A/GY</strain>
    </source>
</reference>
<evidence type="ECO:0000313" key="12">
    <source>
        <dbReference type="EMBL" id="ERE74836.1"/>
    </source>
</evidence>
<dbReference type="FunFam" id="1.20.930.20:FF:000001">
    <property type="entry name" value="E3 ubiquitin-protein ligase CBL"/>
    <property type="match status" value="1"/>
</dbReference>
<dbReference type="SUPFAM" id="SSF46934">
    <property type="entry name" value="UBA-like"/>
    <property type="match status" value="1"/>
</dbReference>
<feature type="domain" description="UBA" evidence="8">
    <location>
        <begin position="884"/>
        <end position="923"/>
    </location>
</feature>
<dbReference type="CDD" id="cd16708">
    <property type="entry name" value="RING-HC_Cbl"/>
    <property type="match status" value="1"/>
</dbReference>
<sequence>LQLNSLGPEACRDLRDLLLHNQCQITTLRKFKFNPRLGIDNPVLSLAEDQDQSDPWNLRRPRFCLLSKEEEKSFGFHLQQQLGKADHVVCRVDPGSSAQRHGLREGDRILAVNNKNVEHEDYAMVVRCIRASGPRVLLTVLAQHAHDVVRAQQGSDVFCCPALGPEVRPRLCHIVKDEGGFGFSITHGNRGPFWLVLSSGGAAERAGVPPGARLLEVNGVCVEKFTSNQLSRKVVRLCQNPKLALKNSPPYILDLLPDTYQHLRTVLSRYEGKMETLGENEYFRVFMENLMKKTKQTISLFKEGKERMYEENSQPRRNLTKLSLIFSHMLAELKGIFPSGLFQGDTFRITKADAAEFWRKAFGEKNWNSLAVTHPGYMAFLTYDEVKARLQKFIHKPGSYLFPDGRNQNPDLTGLCEPTPQDHIKVTQEQYELYCEMGSTFQLCKICAENDKDVKIEPCGHLMCTSCLTSWQESEGQGCPFCRCEIKGTEPIVVDPFDPRGSGSLLRQGAEGAPSPNYDDDDDERADDSLFMMKELAGAKAASGSLHKDKPLPIPPTLRDLPPPPPPDRPYSVGTETRPQRRPLPCTPGDCPSRDKLPPVPSSRPGDSWLPRPIPKVPIATPSPNDPWNGRELTNRHSLPFSLPSQMEPRVDVPRLGSTFSLDTSMNMNSSPIAGPENEHPKIKPSSSANAIYSLAARPLPVPKLPPGEQGESEEDAEYMTPTSRPVGAQKPEPKRPLEATQSSRACDCDQQIDSCTYEAMYNIQSQALSVTENSTFGEGNLATAPTSTGPEESENEDDGYDVPKPPVPAVLARRTLSDISNASSSFGWLSLDGDPTTNFNEGSQVPERPPKPFPRRINSERKASSCQQGGATANPSATAPSPQLSSEIERLMSQGYSYQDIQKALVIAHNNIEMAKNILREFVSISSPAHVAT</sequence>
<evidence type="ECO:0000256" key="2">
    <source>
        <dbReference type="ARBA" id="ARBA00022723"/>
    </source>
</evidence>
<dbReference type="Gene3D" id="2.30.42.10">
    <property type="match status" value="1"/>
</dbReference>
<dbReference type="InterPro" id="IPR024162">
    <property type="entry name" value="Adaptor_Cbl"/>
</dbReference>
<dbReference type="GO" id="GO:0061630">
    <property type="term" value="F:ubiquitin protein ligase activity"/>
    <property type="evidence" value="ECO:0007669"/>
    <property type="project" value="UniProtKB-EC"/>
</dbReference>
<gene>
    <name evidence="12" type="ORF">H671_4g13114</name>
</gene>
<dbReference type="Gene3D" id="3.30.40.10">
    <property type="entry name" value="Zinc/RING finger domain, C3HC4 (zinc finger)"/>
    <property type="match status" value="1"/>
</dbReference>
<evidence type="ECO:0000313" key="13">
    <source>
        <dbReference type="Proteomes" id="UP000030759"/>
    </source>
</evidence>
<dbReference type="InterPro" id="IPR017907">
    <property type="entry name" value="Znf_RING_CS"/>
</dbReference>
<dbReference type="GO" id="GO:0005886">
    <property type="term" value="C:plasma membrane"/>
    <property type="evidence" value="ECO:0007669"/>
    <property type="project" value="TreeGrafter"/>
</dbReference>
<evidence type="ECO:0000256" key="1">
    <source>
        <dbReference type="ARBA" id="ARBA00000900"/>
    </source>
</evidence>
<dbReference type="PROSITE" id="PS51506">
    <property type="entry name" value="CBL_PTB"/>
    <property type="match status" value="1"/>
</dbReference>
<dbReference type="GO" id="GO:0007166">
    <property type="term" value="P:cell surface receptor signaling pathway"/>
    <property type="evidence" value="ECO:0007669"/>
    <property type="project" value="InterPro"/>
</dbReference>
<protein>
    <recommendedName>
        <fullName evidence="6">E3 ubiquitin-protein ligase CBL</fullName>
        <ecNumber evidence="6">2.3.2.27</ecNumber>
    </recommendedName>
</protein>
<dbReference type="EC" id="2.3.2.27" evidence="6"/>
<dbReference type="InterPro" id="IPR015940">
    <property type="entry name" value="UBA"/>
</dbReference>
<dbReference type="SMART" id="SM00165">
    <property type="entry name" value="UBA"/>
    <property type="match status" value="1"/>
</dbReference>
<feature type="non-terminal residue" evidence="12">
    <location>
        <position position="1"/>
    </location>
</feature>
<keyword evidence="6" id="KW-0833">Ubl conjugation pathway</keyword>
<comment type="catalytic activity">
    <reaction evidence="1 6">
        <text>S-ubiquitinyl-[E2 ubiquitin-conjugating enzyme]-L-cysteine + [acceptor protein]-L-lysine = [E2 ubiquitin-conjugating enzyme]-L-cysteine + N(6)-ubiquitinyl-[acceptor protein]-L-lysine.</text>
        <dbReference type="EC" id="2.3.2.27"/>
    </reaction>
</comment>
<dbReference type="GO" id="GO:0001784">
    <property type="term" value="F:phosphotyrosine residue binding"/>
    <property type="evidence" value="ECO:0007669"/>
    <property type="project" value="UniProtKB-UniRule"/>
</dbReference>
<keyword evidence="3 5" id="KW-0863">Zinc-finger</keyword>
<dbReference type="PANTHER" id="PTHR23007:SF5">
    <property type="entry name" value="E3 UBIQUITIN-PROTEIN LIGASE CBL"/>
    <property type="match status" value="1"/>
</dbReference>
<dbReference type="SUPFAM" id="SSF50156">
    <property type="entry name" value="PDZ domain-like"/>
    <property type="match status" value="2"/>
</dbReference>
<dbReference type="GO" id="GO:0005509">
    <property type="term" value="F:calcium ion binding"/>
    <property type="evidence" value="ECO:0007669"/>
    <property type="project" value="UniProtKB-UniRule"/>
</dbReference>
<dbReference type="AlphaFoldDB" id="A0A061I5T4"/>
<comment type="pathway">
    <text evidence="6">Protein modification; protein ubiquitination.</text>
</comment>
<dbReference type="Gene3D" id="1.20.930.20">
    <property type="entry name" value="Adaptor protein Cbl, N-terminal domain"/>
    <property type="match status" value="1"/>
</dbReference>
<keyword evidence="6" id="KW-0808">Transferase</keyword>
<dbReference type="UniPathway" id="UPA00143"/>
<dbReference type="SMART" id="SM00184">
    <property type="entry name" value="RING"/>
    <property type="match status" value="1"/>
</dbReference>
<dbReference type="FunFam" id="1.10.8.10:FF:000030">
    <property type="entry name" value="E3 ubiquitin-protein ligase CBL"/>
    <property type="match status" value="1"/>
</dbReference>
<dbReference type="InterPro" id="IPR036034">
    <property type="entry name" value="PDZ_sf"/>
</dbReference>
<dbReference type="PROSITE" id="PS50106">
    <property type="entry name" value="PDZ"/>
    <property type="match status" value="2"/>
</dbReference>
<feature type="region of interest" description="Disordered" evidence="7">
    <location>
        <begin position="775"/>
        <end position="808"/>
    </location>
</feature>
<dbReference type="GO" id="GO:0008270">
    <property type="term" value="F:zinc ion binding"/>
    <property type="evidence" value="ECO:0007669"/>
    <property type="project" value="UniProtKB-KW"/>
</dbReference>
<dbReference type="InterPro" id="IPR041489">
    <property type="entry name" value="PDZ_6"/>
</dbReference>
<dbReference type="GO" id="GO:0016567">
    <property type="term" value="P:protein ubiquitination"/>
    <property type="evidence" value="ECO:0007669"/>
    <property type="project" value="UniProtKB-UniPathway"/>
</dbReference>
<evidence type="ECO:0000256" key="3">
    <source>
        <dbReference type="ARBA" id="ARBA00022771"/>
    </source>
</evidence>
<dbReference type="Pfam" id="PF00627">
    <property type="entry name" value="UBA"/>
    <property type="match status" value="1"/>
</dbReference>
<feature type="domain" description="Cbl-PTB" evidence="11">
    <location>
        <begin position="213"/>
        <end position="460"/>
    </location>
</feature>
<proteinExistence type="evidence at protein level"/>
<evidence type="ECO:0000259" key="9">
    <source>
        <dbReference type="PROSITE" id="PS50089"/>
    </source>
</evidence>
<dbReference type="InterPro" id="IPR001478">
    <property type="entry name" value="PDZ"/>
</dbReference>
<feature type="region of interest" description="Disordered" evidence="7">
    <location>
        <begin position="539"/>
        <end position="746"/>
    </location>
</feature>
<dbReference type="Gene3D" id="3.30.505.10">
    <property type="entry name" value="SH2 domain"/>
    <property type="match status" value="1"/>
</dbReference>
<evidence type="ECO:0000256" key="4">
    <source>
        <dbReference type="ARBA" id="ARBA00022833"/>
    </source>
</evidence>
<dbReference type="SMART" id="SM00228">
    <property type="entry name" value="PDZ"/>
    <property type="match status" value="2"/>
</dbReference>
<dbReference type="GO" id="GO:0023051">
    <property type="term" value="P:regulation of signaling"/>
    <property type="evidence" value="ECO:0007669"/>
    <property type="project" value="InterPro"/>
</dbReference>
<dbReference type="GO" id="GO:0017124">
    <property type="term" value="F:SH3 domain binding"/>
    <property type="evidence" value="ECO:0007669"/>
    <property type="project" value="TreeGrafter"/>
</dbReference>
<dbReference type="PANTHER" id="PTHR23007">
    <property type="entry name" value="CBL"/>
    <property type="match status" value="1"/>
</dbReference>
<dbReference type="InterPro" id="IPR013083">
    <property type="entry name" value="Znf_RING/FYVE/PHD"/>
</dbReference>
<comment type="interaction">
    <interactant intactId="EBI-2504267">
        <id>A0A061I5T4</id>
    </interactant>
    <interactant intactId="EBI-433642">
        <id>Q9BX66</id>
        <label>SORBS1</label>
    </interactant>
    <organismsDiffer>true</organismsDiffer>
    <experiments>2</experiments>
</comment>
<dbReference type="GO" id="GO:0030971">
    <property type="term" value="F:receptor tyrosine kinase binding"/>
    <property type="evidence" value="ECO:0007669"/>
    <property type="project" value="TreeGrafter"/>
</dbReference>
<dbReference type="Pfam" id="PF02262">
    <property type="entry name" value="Cbl_N"/>
    <property type="match status" value="1"/>
</dbReference>
<dbReference type="PROSITE" id="PS50030">
    <property type="entry name" value="UBA"/>
    <property type="match status" value="1"/>
</dbReference>
<dbReference type="InterPro" id="IPR001841">
    <property type="entry name" value="Znf_RING"/>
</dbReference>
<dbReference type="InterPro" id="IPR009060">
    <property type="entry name" value="UBA-like_sf"/>
</dbReference>
<keyword evidence="6" id="KW-0106">Calcium</keyword>
<dbReference type="PROSITE" id="PS00518">
    <property type="entry name" value="ZF_RING_1"/>
    <property type="match status" value="1"/>
</dbReference>
<dbReference type="InterPro" id="IPR014742">
    <property type="entry name" value="Adaptor_Cbl_SH2-like"/>
</dbReference>
<dbReference type="InterPro" id="IPR036537">
    <property type="entry name" value="Adaptor_Cbl_N_dom_sf"/>
</dbReference>
<keyword evidence="4 6" id="KW-0862">Zinc</keyword>
<dbReference type="InterPro" id="IPR024159">
    <property type="entry name" value="Cbl_PTB"/>
</dbReference>
<dbReference type="SUPFAM" id="SSF47668">
    <property type="entry name" value="N-terminal domain of cbl (N-cbl)"/>
    <property type="match status" value="1"/>
</dbReference>
<comment type="domain">
    <text evidence="6">The N-terminus is composed of the phosphotyrosine binding (PTB) domain, a short linker region and the RING-type zinc finger. The PTB domain, which is also called TKB (tyrosine kinase binding) domain, is composed of three different subdomains: a four-helix bundle (4H), a calcium-binding EF hand and a divergent SH2 domain.</text>
</comment>
<evidence type="ECO:0000256" key="5">
    <source>
        <dbReference type="PROSITE-ProRule" id="PRU00175"/>
    </source>
</evidence>
<dbReference type="GO" id="GO:0045121">
    <property type="term" value="C:membrane raft"/>
    <property type="evidence" value="ECO:0007669"/>
    <property type="project" value="TreeGrafter"/>
</dbReference>
<comment type="interaction">
    <interactant intactId="EBI-2504267">
        <id>A0A061I5T4</id>
    </interactant>
    <interactant intactId="EBI-1384248">
        <id>O15357</id>
        <label>INPPL1</label>
    </interactant>
    <organismsDiffer>true</organismsDiffer>
    <experiments>2</experiments>
</comment>
<evidence type="ECO:0000259" key="10">
    <source>
        <dbReference type="PROSITE" id="PS50106"/>
    </source>
</evidence>
<dbReference type="SUPFAM" id="SSF57850">
    <property type="entry name" value="RING/U-box"/>
    <property type="match status" value="1"/>
</dbReference>
<dbReference type="Pfam" id="PF00097">
    <property type="entry name" value="zf-C3HC4"/>
    <property type="match status" value="1"/>
</dbReference>
<dbReference type="EMBL" id="KE675708">
    <property type="protein sequence ID" value="ERE74836.1"/>
    <property type="molecule type" value="Genomic_DNA"/>
</dbReference>
<feature type="compositionally biased region" description="Low complexity" evidence="7">
    <location>
        <begin position="872"/>
        <end position="883"/>
    </location>
</feature>
<dbReference type="InterPro" id="IPR003153">
    <property type="entry name" value="Adaptor_Cbl_N_hlx"/>
</dbReference>
<name>A0A061I5T4_CRIGR</name>
<dbReference type="InterPro" id="IPR018957">
    <property type="entry name" value="Znf_C3HC4_RING-type"/>
</dbReference>